<dbReference type="PROSITE" id="PS51677">
    <property type="entry name" value="NODB"/>
    <property type="match status" value="1"/>
</dbReference>
<name>A0A0R2M0A0_9LACO</name>
<sequence>MLSKKWGRPWLLTLLGLLLLGGCSAGSTASKSAHHSSAQAATKSQQTRTQRQKRHYANWHHVKEVKLPILMYHSISSGNALRVPTKEFRKQMAYLKCQHYRTLTADEAVYALKHKALPQGKVVWITLDDSYKDNMTQAWPILKKNHQHATINFITGFTGKKNHLNLAEAQKMKASGNIDFESHTVRHLDLNDLTYQVQLTELTSSKKWLDQHLKQKTQVICYPAGRADGATIRADKAAGYTYALSTAEGIATSHQSPYNLTRQRVTPGMSMGTFAALLK</sequence>
<protein>
    <submittedName>
        <fullName evidence="6">Prophage Lp2 protein 59</fullName>
    </submittedName>
</protein>
<feature type="region of interest" description="Disordered" evidence="3">
    <location>
        <begin position="31"/>
        <end position="55"/>
    </location>
</feature>
<dbReference type="PANTHER" id="PTHR34216">
    <property type="match status" value="1"/>
</dbReference>
<evidence type="ECO:0000313" key="6">
    <source>
        <dbReference type="EMBL" id="KRO07535.1"/>
    </source>
</evidence>
<dbReference type="Pfam" id="PF01522">
    <property type="entry name" value="Polysacc_deac_1"/>
    <property type="match status" value="1"/>
</dbReference>
<evidence type="ECO:0000256" key="3">
    <source>
        <dbReference type="SAM" id="MobiDB-lite"/>
    </source>
</evidence>
<evidence type="ECO:0000313" key="7">
    <source>
        <dbReference type="Proteomes" id="UP000051783"/>
    </source>
</evidence>
<dbReference type="CDD" id="cd10918">
    <property type="entry name" value="CE4_NodB_like_5s_6s"/>
    <property type="match status" value="1"/>
</dbReference>
<dbReference type="InterPro" id="IPR011330">
    <property type="entry name" value="Glyco_hydro/deAcase_b/a-brl"/>
</dbReference>
<evidence type="ECO:0000256" key="2">
    <source>
        <dbReference type="ARBA" id="ARBA00022729"/>
    </source>
</evidence>
<dbReference type="PROSITE" id="PS51257">
    <property type="entry name" value="PROKAR_LIPOPROTEIN"/>
    <property type="match status" value="1"/>
</dbReference>
<dbReference type="SUPFAM" id="SSF88713">
    <property type="entry name" value="Glycoside hydrolase/deacetylase"/>
    <property type="match status" value="1"/>
</dbReference>
<keyword evidence="7" id="KW-1185">Reference proteome</keyword>
<dbReference type="OrthoDB" id="9778320at2"/>
<dbReference type="EMBL" id="JQCL01000103">
    <property type="protein sequence ID" value="KRO07535.1"/>
    <property type="molecule type" value="Genomic_DNA"/>
</dbReference>
<reference evidence="6 7" key="1">
    <citation type="journal article" date="2015" name="Genome Announc.">
        <title>Expanding the biotechnology potential of lactobacilli through comparative genomics of 213 strains and associated genera.</title>
        <authorList>
            <person name="Sun Z."/>
            <person name="Harris H.M."/>
            <person name="McCann A."/>
            <person name="Guo C."/>
            <person name="Argimon S."/>
            <person name="Zhang W."/>
            <person name="Yang X."/>
            <person name="Jeffery I.B."/>
            <person name="Cooney J.C."/>
            <person name="Kagawa T.F."/>
            <person name="Liu W."/>
            <person name="Song Y."/>
            <person name="Salvetti E."/>
            <person name="Wrobel A."/>
            <person name="Rasinkangas P."/>
            <person name="Parkhill J."/>
            <person name="Rea M.C."/>
            <person name="O'Sullivan O."/>
            <person name="Ritari J."/>
            <person name="Douillard F.P."/>
            <person name="Paul Ross R."/>
            <person name="Yang R."/>
            <person name="Briner A.E."/>
            <person name="Felis G.E."/>
            <person name="de Vos W.M."/>
            <person name="Barrangou R."/>
            <person name="Klaenhammer T.R."/>
            <person name="Caufield P.W."/>
            <person name="Cui Y."/>
            <person name="Zhang H."/>
            <person name="O'Toole P.W."/>
        </authorList>
    </citation>
    <scope>NUCLEOTIDE SEQUENCE [LARGE SCALE GENOMIC DNA]</scope>
    <source>
        <strain evidence="6 7">LMG 26013</strain>
    </source>
</reference>
<accession>A0A0R2M0A0</accession>
<keyword evidence="2 4" id="KW-0732">Signal</keyword>
<proteinExistence type="predicted"/>
<comment type="subcellular location">
    <subcellularLocation>
        <location evidence="1">Secreted</location>
    </subcellularLocation>
</comment>
<feature type="compositionally biased region" description="Low complexity" evidence="3">
    <location>
        <begin position="31"/>
        <end position="49"/>
    </location>
</feature>
<dbReference type="Gene3D" id="3.20.20.370">
    <property type="entry name" value="Glycoside hydrolase/deacetylase"/>
    <property type="match status" value="1"/>
</dbReference>
<dbReference type="STRING" id="942150.IV64_GL001459"/>
<dbReference type="Proteomes" id="UP000051783">
    <property type="component" value="Unassembled WGS sequence"/>
</dbReference>
<dbReference type="GO" id="GO:0016810">
    <property type="term" value="F:hydrolase activity, acting on carbon-nitrogen (but not peptide) bonds"/>
    <property type="evidence" value="ECO:0007669"/>
    <property type="project" value="InterPro"/>
</dbReference>
<comment type="caution">
    <text evidence="6">The sequence shown here is derived from an EMBL/GenBank/DDBJ whole genome shotgun (WGS) entry which is preliminary data.</text>
</comment>
<dbReference type="AlphaFoldDB" id="A0A0R2M0A0"/>
<dbReference type="InterPro" id="IPR051398">
    <property type="entry name" value="Polysacch_Deacetylase"/>
</dbReference>
<dbReference type="RefSeq" id="WP_057707773.1">
    <property type="nucleotide sequence ID" value="NZ_JQCL01000103.1"/>
</dbReference>
<dbReference type="GO" id="GO:0005975">
    <property type="term" value="P:carbohydrate metabolic process"/>
    <property type="evidence" value="ECO:0007669"/>
    <property type="project" value="InterPro"/>
</dbReference>
<evidence type="ECO:0000256" key="4">
    <source>
        <dbReference type="SAM" id="SignalP"/>
    </source>
</evidence>
<dbReference type="PATRIC" id="fig|942150.3.peg.1503"/>
<evidence type="ECO:0000256" key="1">
    <source>
        <dbReference type="ARBA" id="ARBA00004613"/>
    </source>
</evidence>
<feature type="domain" description="NodB homology" evidence="5">
    <location>
        <begin position="121"/>
        <end position="279"/>
    </location>
</feature>
<organism evidence="6 7">
    <name type="scientific">Lactiplantibacillus xiangfangensis</name>
    <dbReference type="NCBI Taxonomy" id="942150"/>
    <lineage>
        <taxon>Bacteria</taxon>
        <taxon>Bacillati</taxon>
        <taxon>Bacillota</taxon>
        <taxon>Bacilli</taxon>
        <taxon>Lactobacillales</taxon>
        <taxon>Lactobacillaceae</taxon>
        <taxon>Lactiplantibacillus</taxon>
    </lineage>
</organism>
<gene>
    <name evidence="6" type="ORF">IV64_GL001459</name>
</gene>
<dbReference type="PANTHER" id="PTHR34216:SF3">
    <property type="entry name" value="POLY-BETA-1,6-N-ACETYL-D-GLUCOSAMINE N-DEACETYLASE"/>
    <property type="match status" value="1"/>
</dbReference>
<evidence type="ECO:0000259" key="5">
    <source>
        <dbReference type="PROSITE" id="PS51677"/>
    </source>
</evidence>
<dbReference type="InterPro" id="IPR002509">
    <property type="entry name" value="NODB_dom"/>
</dbReference>
<feature type="chain" id="PRO_5039582160" evidence="4">
    <location>
        <begin position="26"/>
        <end position="279"/>
    </location>
</feature>
<feature type="signal peptide" evidence="4">
    <location>
        <begin position="1"/>
        <end position="25"/>
    </location>
</feature>
<dbReference type="GO" id="GO:0005576">
    <property type="term" value="C:extracellular region"/>
    <property type="evidence" value="ECO:0007669"/>
    <property type="project" value="UniProtKB-SubCell"/>
</dbReference>